<keyword evidence="1" id="KW-1133">Transmembrane helix</keyword>
<organism evidence="3 4">
    <name type="scientific">Cohaesibacter celericrescens</name>
    <dbReference type="NCBI Taxonomy" id="2067669"/>
    <lineage>
        <taxon>Bacteria</taxon>
        <taxon>Pseudomonadati</taxon>
        <taxon>Pseudomonadota</taxon>
        <taxon>Alphaproteobacteria</taxon>
        <taxon>Hyphomicrobiales</taxon>
        <taxon>Cohaesibacteraceae</taxon>
    </lineage>
</organism>
<keyword evidence="4" id="KW-1185">Reference proteome</keyword>
<feature type="domain" description="SGNH hydrolase-type esterase" evidence="2">
    <location>
        <begin position="154"/>
        <end position="365"/>
    </location>
</feature>
<proteinExistence type="predicted"/>
<evidence type="ECO:0000259" key="2">
    <source>
        <dbReference type="Pfam" id="PF13472"/>
    </source>
</evidence>
<sequence length="386" mass="43234">MAFTCVRRCKCRPRACFQGLNKASSKRTGSQRPLLSDNSLLLASFTVLLELFFMKKHRLFLLNSAFLILSVVVSLLLAEGILRLKNASIINYDIEMWQYARKLKKPVENPRIGHDHIANAKATLQSVELRTNSWGLRGGPVTEKPEAGKRRILVLGDSFVLGWGVEENQTLSRRLQSLFEKRGDNVEVLNGGIGNYNTQRTVEHFLAGLAELEPTDIIYLASSASAEMLHDTPGNFFMRNSQLAVTCWLAYKNFAAHNEGGKQGLIQHYQELYQANSPGVAIIREELQKLADYGRSHNTRIMVAFMPDIRFLTEAATTQMSDRIVEIGRSTGMPAMSLLPQFQNDKYEDLRIIAGDFHFNAATHDRIANVLFAALSDGGIDISKTQ</sequence>
<dbReference type="InterPro" id="IPR013830">
    <property type="entry name" value="SGNH_hydro"/>
</dbReference>
<dbReference type="Proteomes" id="UP000234881">
    <property type="component" value="Unassembled WGS sequence"/>
</dbReference>
<comment type="caution">
    <text evidence="3">The sequence shown here is derived from an EMBL/GenBank/DDBJ whole genome shotgun (WGS) entry which is preliminary data.</text>
</comment>
<dbReference type="InterPro" id="IPR036514">
    <property type="entry name" value="SGNH_hydro_sf"/>
</dbReference>
<dbReference type="SUPFAM" id="SSF52266">
    <property type="entry name" value="SGNH hydrolase"/>
    <property type="match status" value="1"/>
</dbReference>
<keyword evidence="1" id="KW-0472">Membrane</keyword>
<feature type="transmembrane region" description="Helical" evidence="1">
    <location>
        <begin position="59"/>
        <end position="78"/>
    </location>
</feature>
<dbReference type="Gene3D" id="3.40.50.1110">
    <property type="entry name" value="SGNH hydrolase"/>
    <property type="match status" value="1"/>
</dbReference>
<name>A0A2N5XPY2_9HYPH</name>
<dbReference type="AlphaFoldDB" id="A0A2N5XPY2"/>
<evidence type="ECO:0000256" key="1">
    <source>
        <dbReference type="SAM" id="Phobius"/>
    </source>
</evidence>
<protein>
    <recommendedName>
        <fullName evidence="2">SGNH hydrolase-type esterase domain-containing protein</fullName>
    </recommendedName>
</protein>
<evidence type="ECO:0000313" key="3">
    <source>
        <dbReference type="EMBL" id="PLW76572.1"/>
    </source>
</evidence>
<dbReference type="Pfam" id="PF13472">
    <property type="entry name" value="Lipase_GDSL_2"/>
    <property type="match status" value="1"/>
</dbReference>
<dbReference type="GO" id="GO:0016788">
    <property type="term" value="F:hydrolase activity, acting on ester bonds"/>
    <property type="evidence" value="ECO:0007669"/>
    <property type="project" value="UniProtKB-ARBA"/>
</dbReference>
<evidence type="ECO:0000313" key="4">
    <source>
        <dbReference type="Proteomes" id="UP000234881"/>
    </source>
</evidence>
<keyword evidence="1" id="KW-0812">Transmembrane</keyword>
<gene>
    <name evidence="3" type="ORF">C0081_13970</name>
</gene>
<dbReference type="CDD" id="cd00229">
    <property type="entry name" value="SGNH_hydrolase"/>
    <property type="match status" value="1"/>
</dbReference>
<dbReference type="EMBL" id="PKUQ01000026">
    <property type="protein sequence ID" value="PLW76572.1"/>
    <property type="molecule type" value="Genomic_DNA"/>
</dbReference>
<reference evidence="3 4" key="1">
    <citation type="submission" date="2018-01" db="EMBL/GenBank/DDBJ databases">
        <title>The draft genome sequence of Cohaesibacter sp. H1304.</title>
        <authorList>
            <person name="Wang N.-N."/>
            <person name="Du Z.-J."/>
        </authorList>
    </citation>
    <scope>NUCLEOTIDE SEQUENCE [LARGE SCALE GENOMIC DNA]</scope>
    <source>
        <strain evidence="3 4">H1304</strain>
    </source>
</reference>
<accession>A0A2N5XPY2</accession>